<evidence type="ECO:0000256" key="1">
    <source>
        <dbReference type="SAM" id="SignalP"/>
    </source>
</evidence>
<accession>A0A8J9UU36</accession>
<protein>
    <recommendedName>
        <fullName evidence="2">Peptidase S1 domain-containing protein</fullName>
    </recommendedName>
</protein>
<dbReference type="Proteomes" id="UP000838878">
    <property type="component" value="Chromosome 14"/>
</dbReference>
<dbReference type="InterPro" id="IPR001254">
    <property type="entry name" value="Trypsin_dom"/>
</dbReference>
<dbReference type="InterPro" id="IPR043504">
    <property type="entry name" value="Peptidase_S1_PA_chymotrypsin"/>
</dbReference>
<dbReference type="InterPro" id="IPR009003">
    <property type="entry name" value="Peptidase_S1_PA"/>
</dbReference>
<sequence length="346" mass="36406">MRPNLLAALLATLLAAVRGPARGAAPDGDAESDPAAYLVIIEHENEWQCSASLISRCTAVTTATCARGGAGEQLWALAALLLGAAPAPPALLAAAARRVARVALAGDGRDPTDPALDLAVVELEAPFGAEAESRPILMATLGGGCARAPECHTLRSLAARGARRVRFRVASVTRAPPERCAARVPHWAASQHNLLCYTGNELCERDLGGGVVCDGWLCGALSAVAGAGAGRCGDTFAVQDIARWRRFLHCAHTPRLCGRSTCETVCSERHLLDDVDLPATVFTSVLNVSSDYISHIYSTTPPPRQHSHSTPGAEAGSYLTLGEEESAISTFRPSVFEPNRADFKVR</sequence>
<keyword evidence="1" id="KW-0732">Signal</keyword>
<organism evidence="3 4">
    <name type="scientific">Brenthis ino</name>
    <name type="common">lesser marbled fritillary</name>
    <dbReference type="NCBI Taxonomy" id="405034"/>
    <lineage>
        <taxon>Eukaryota</taxon>
        <taxon>Metazoa</taxon>
        <taxon>Ecdysozoa</taxon>
        <taxon>Arthropoda</taxon>
        <taxon>Hexapoda</taxon>
        <taxon>Insecta</taxon>
        <taxon>Pterygota</taxon>
        <taxon>Neoptera</taxon>
        <taxon>Endopterygota</taxon>
        <taxon>Lepidoptera</taxon>
        <taxon>Glossata</taxon>
        <taxon>Ditrysia</taxon>
        <taxon>Papilionoidea</taxon>
        <taxon>Nymphalidae</taxon>
        <taxon>Heliconiinae</taxon>
        <taxon>Argynnini</taxon>
        <taxon>Brenthis</taxon>
    </lineage>
</organism>
<evidence type="ECO:0000259" key="2">
    <source>
        <dbReference type="Pfam" id="PF00089"/>
    </source>
</evidence>
<dbReference type="GO" id="GO:0004252">
    <property type="term" value="F:serine-type endopeptidase activity"/>
    <property type="evidence" value="ECO:0007669"/>
    <property type="project" value="InterPro"/>
</dbReference>
<dbReference type="OrthoDB" id="7493057at2759"/>
<feature type="signal peptide" evidence="1">
    <location>
        <begin position="1"/>
        <end position="23"/>
    </location>
</feature>
<feature type="non-terminal residue" evidence="3">
    <location>
        <position position="346"/>
    </location>
</feature>
<dbReference type="Gene3D" id="2.40.10.10">
    <property type="entry name" value="Trypsin-like serine proteases"/>
    <property type="match status" value="2"/>
</dbReference>
<dbReference type="Pfam" id="PF00089">
    <property type="entry name" value="Trypsin"/>
    <property type="match status" value="1"/>
</dbReference>
<dbReference type="SUPFAM" id="SSF50494">
    <property type="entry name" value="Trypsin-like serine proteases"/>
    <property type="match status" value="1"/>
</dbReference>
<name>A0A8J9UU36_9NEOP</name>
<dbReference type="AlphaFoldDB" id="A0A8J9UU36"/>
<evidence type="ECO:0000313" key="3">
    <source>
        <dbReference type="EMBL" id="CAH0719732.1"/>
    </source>
</evidence>
<proteinExistence type="predicted"/>
<reference evidence="3" key="1">
    <citation type="submission" date="2021-12" db="EMBL/GenBank/DDBJ databases">
        <authorList>
            <person name="Martin H S."/>
        </authorList>
    </citation>
    <scope>NUCLEOTIDE SEQUENCE</scope>
</reference>
<dbReference type="GO" id="GO:0006508">
    <property type="term" value="P:proteolysis"/>
    <property type="evidence" value="ECO:0007669"/>
    <property type="project" value="InterPro"/>
</dbReference>
<evidence type="ECO:0000313" key="4">
    <source>
        <dbReference type="Proteomes" id="UP000838878"/>
    </source>
</evidence>
<gene>
    <name evidence="3" type="ORF">BINO364_LOCUS6035</name>
</gene>
<keyword evidence="4" id="KW-1185">Reference proteome</keyword>
<feature type="domain" description="Peptidase S1" evidence="2">
    <location>
        <begin position="37"/>
        <end position="235"/>
    </location>
</feature>
<feature type="chain" id="PRO_5035446079" description="Peptidase S1 domain-containing protein" evidence="1">
    <location>
        <begin position="24"/>
        <end position="346"/>
    </location>
</feature>
<dbReference type="EMBL" id="OV170234">
    <property type="protein sequence ID" value="CAH0719732.1"/>
    <property type="molecule type" value="Genomic_DNA"/>
</dbReference>